<keyword evidence="1 6" id="KW-0479">Metal-binding</keyword>
<organism evidence="9 10">
    <name type="scientific">Ceratopteris richardii</name>
    <name type="common">Triangle waterfern</name>
    <dbReference type="NCBI Taxonomy" id="49495"/>
    <lineage>
        <taxon>Eukaryota</taxon>
        <taxon>Viridiplantae</taxon>
        <taxon>Streptophyta</taxon>
        <taxon>Embryophyta</taxon>
        <taxon>Tracheophyta</taxon>
        <taxon>Polypodiopsida</taxon>
        <taxon>Polypodiidae</taxon>
        <taxon>Polypodiales</taxon>
        <taxon>Pteridineae</taxon>
        <taxon>Pteridaceae</taxon>
        <taxon>Parkerioideae</taxon>
        <taxon>Ceratopteris</taxon>
    </lineage>
</organism>
<dbReference type="InterPro" id="IPR000571">
    <property type="entry name" value="Znf_CCCH"/>
</dbReference>
<dbReference type="SUPFAM" id="SSF90229">
    <property type="entry name" value="CCCH zinc finger"/>
    <property type="match status" value="1"/>
</dbReference>
<keyword evidence="10" id="KW-1185">Reference proteome</keyword>
<feature type="region of interest" description="Disordered" evidence="7">
    <location>
        <begin position="225"/>
        <end position="265"/>
    </location>
</feature>
<dbReference type="FunFam" id="4.10.1000.10:FF:000021">
    <property type="entry name" value="Zinc finger CCCH domain-containing protein 17"/>
    <property type="match status" value="1"/>
</dbReference>
<keyword evidence="2" id="KW-0677">Repeat</keyword>
<reference evidence="9 10" key="1">
    <citation type="submission" date="2021-08" db="EMBL/GenBank/DDBJ databases">
        <title>WGS assembly of Ceratopteris richardii.</title>
        <authorList>
            <person name="Marchant D.B."/>
            <person name="Chen G."/>
            <person name="Jenkins J."/>
            <person name="Shu S."/>
            <person name="Leebens-Mack J."/>
            <person name="Grimwood J."/>
            <person name="Schmutz J."/>
            <person name="Soltis P."/>
            <person name="Soltis D."/>
            <person name="Chen Z.-H."/>
        </authorList>
    </citation>
    <scope>NUCLEOTIDE SEQUENCE [LARGE SCALE GENOMIC DNA]</scope>
    <source>
        <strain evidence="9">Whitten #5841</strain>
        <tissue evidence="9">Leaf</tissue>
    </source>
</reference>
<feature type="zinc finger region" description="C3H1-type" evidence="6">
    <location>
        <begin position="80"/>
        <end position="107"/>
    </location>
</feature>
<dbReference type="EMBL" id="CM035428">
    <property type="protein sequence ID" value="KAH7300940.1"/>
    <property type="molecule type" value="Genomic_DNA"/>
</dbReference>
<feature type="compositionally biased region" description="Basic and acidic residues" evidence="7">
    <location>
        <begin position="637"/>
        <end position="653"/>
    </location>
</feature>
<feature type="zinc finger region" description="C3H1-type" evidence="6">
    <location>
        <begin position="42"/>
        <end position="68"/>
    </location>
</feature>
<feature type="compositionally biased region" description="Basic and acidic residues" evidence="7">
    <location>
        <begin position="398"/>
        <end position="408"/>
    </location>
</feature>
<feature type="region of interest" description="Disordered" evidence="7">
    <location>
        <begin position="588"/>
        <end position="656"/>
    </location>
</feature>
<name>A0A8T2RX34_CERRI</name>
<feature type="region of interest" description="Disordered" evidence="7">
    <location>
        <begin position="721"/>
        <end position="740"/>
    </location>
</feature>
<accession>A0A8T2RX34</accession>
<evidence type="ECO:0000313" key="9">
    <source>
        <dbReference type="EMBL" id="KAH7300940.1"/>
    </source>
</evidence>
<feature type="region of interest" description="Disordered" evidence="7">
    <location>
        <begin position="369"/>
        <end position="470"/>
    </location>
</feature>
<dbReference type="PANTHER" id="PTHR15725">
    <property type="entry name" value="ZN-FINGER, C-X8-C-X5-C-X3-H TYPE-CONTAINING"/>
    <property type="match status" value="1"/>
</dbReference>
<feature type="compositionally biased region" description="Basic residues" evidence="7">
    <location>
        <begin position="409"/>
        <end position="422"/>
    </location>
</feature>
<feature type="domain" description="C3H1-type" evidence="8">
    <location>
        <begin position="42"/>
        <end position="68"/>
    </location>
</feature>
<evidence type="ECO:0000256" key="7">
    <source>
        <dbReference type="SAM" id="MobiDB-lite"/>
    </source>
</evidence>
<dbReference type="OMA" id="HFKDRRR"/>
<feature type="domain" description="C3H1-type" evidence="8">
    <location>
        <begin position="11"/>
        <end position="40"/>
    </location>
</feature>
<dbReference type="PANTHER" id="PTHR15725:SF14">
    <property type="entry name" value="ZINC FINGER CCCH DOMAIN-CONTAINING PROTEIN 11A"/>
    <property type="match status" value="1"/>
</dbReference>
<proteinExistence type="predicted"/>
<evidence type="ECO:0000313" key="10">
    <source>
        <dbReference type="Proteomes" id="UP000825935"/>
    </source>
</evidence>
<evidence type="ECO:0000256" key="6">
    <source>
        <dbReference type="PROSITE-ProRule" id="PRU00723"/>
    </source>
</evidence>
<dbReference type="InterPro" id="IPR036855">
    <property type="entry name" value="Znf_CCCH_sf"/>
</dbReference>
<keyword evidence="3 6" id="KW-0863">Zinc-finger</keyword>
<dbReference type="AlphaFoldDB" id="A0A8T2RX34"/>
<dbReference type="InterPro" id="IPR041686">
    <property type="entry name" value="Znf-CCCH_3"/>
</dbReference>
<evidence type="ECO:0000259" key="8">
    <source>
        <dbReference type="PROSITE" id="PS50103"/>
    </source>
</evidence>
<sequence>MATITTEEAQKKKDTDCVYFLASPLTCKKGNECEFRHSESARNNPRDCWYWLSGSCLNANCAFRHPPLEALPEVESAAGARSRVPCYYFNLGYCAKGDKCPFMHSLPIAPVTENIVKGLKPNASKTEPLDSQTSANKGNGLIACKGSLEFSEAPSDAPLQRPNQEVKDIAVPAENTIIEGSDSSMPARSRSHYNTSLDRPKQLAVLNGRINEVHSSDKYLHQDAQQVEEEPLCESQPGDDGLGQEASGEEHVHDGSESEEMWEESSFDVLVDDGGTDQLIYADDLDYINQYDALVELAGSADGFVDFDYDHVGAYGQYYDAEYDLTGYDAYEQQLIYEQLGSYDPEEGMQSVVDFNNRQGQGILPRDRRAVSFDGEVRPPNFGSNDLRNHIVKRRRAEKTQKYGDDGNRRRRQGNGPYHNRRHQDGHFKQQEGSARRHMSPQSGSRSHRQYFGRGEPSGGRQFHGRYVEPSGIKRPFRDMVSDHEEMCVERSSSKKFKGTNDVFRFRGRKERARPALTAVDEALGSRGYPLNKKMESRKEDSSFAGPKSLAQIKAEKLKASTEACPIGQLESGTEINGSFDAFSRNHRSQIRGKTPQQFCKEPGFKDSGRSSKPLRSTDSDFEGPKPLSVILKQKRRGEIEPECRDQRYETSDGVRVVSKSSSYSAITRDPPSNVPLHDANFSTFQDSNKSSIAESVDYDHRSFRERRSELQNMVSLTAFPTNSTGRDHADVHSSKVGRDIDSNFVTEDGMDMEDSVMEDVDFDDEEDDFAKKLGGFFS</sequence>
<evidence type="ECO:0000256" key="3">
    <source>
        <dbReference type="ARBA" id="ARBA00022771"/>
    </source>
</evidence>
<dbReference type="OrthoDB" id="5395350at2759"/>
<evidence type="ECO:0000256" key="4">
    <source>
        <dbReference type="ARBA" id="ARBA00022833"/>
    </source>
</evidence>
<feature type="zinc finger region" description="C3H1-type" evidence="6">
    <location>
        <begin position="11"/>
        <end position="40"/>
    </location>
</feature>
<feature type="compositionally biased region" description="Polar residues" evidence="7">
    <location>
        <begin position="181"/>
        <end position="197"/>
    </location>
</feature>
<evidence type="ECO:0000256" key="5">
    <source>
        <dbReference type="ARBA" id="ARBA00023125"/>
    </source>
</evidence>
<keyword evidence="5" id="KW-0238">DNA-binding</keyword>
<gene>
    <name evidence="9" type="ORF">KP509_23G004600</name>
</gene>
<dbReference type="PROSITE" id="PS50103">
    <property type="entry name" value="ZF_C3H1"/>
    <property type="match status" value="3"/>
</dbReference>
<dbReference type="GO" id="GO:0008270">
    <property type="term" value="F:zinc ion binding"/>
    <property type="evidence" value="ECO:0007669"/>
    <property type="project" value="UniProtKB-KW"/>
</dbReference>
<feature type="domain" description="C3H1-type" evidence="8">
    <location>
        <begin position="80"/>
        <end position="107"/>
    </location>
</feature>
<dbReference type="SMART" id="SM00356">
    <property type="entry name" value="ZnF_C3H1"/>
    <property type="match status" value="3"/>
</dbReference>
<protein>
    <recommendedName>
        <fullName evidence="8">C3H1-type domain-containing protein</fullName>
    </recommendedName>
</protein>
<feature type="region of interest" description="Disordered" evidence="7">
    <location>
        <begin position="175"/>
        <end position="200"/>
    </location>
</feature>
<dbReference type="Pfam" id="PF15663">
    <property type="entry name" value="zf-CCCH_3"/>
    <property type="match status" value="1"/>
</dbReference>
<feature type="compositionally biased region" description="Basic and acidic residues" evidence="7">
    <location>
        <begin position="726"/>
        <end position="740"/>
    </location>
</feature>
<keyword evidence="4 6" id="KW-0862">Zinc</keyword>
<evidence type="ECO:0000256" key="1">
    <source>
        <dbReference type="ARBA" id="ARBA00022723"/>
    </source>
</evidence>
<dbReference type="GO" id="GO:0003677">
    <property type="term" value="F:DNA binding"/>
    <property type="evidence" value="ECO:0007669"/>
    <property type="project" value="UniProtKB-KW"/>
</dbReference>
<dbReference type="Pfam" id="PF00642">
    <property type="entry name" value="zf-CCCH"/>
    <property type="match status" value="1"/>
</dbReference>
<dbReference type="Gene3D" id="4.10.1000.10">
    <property type="entry name" value="Zinc finger, CCCH-type"/>
    <property type="match status" value="2"/>
</dbReference>
<evidence type="ECO:0000256" key="2">
    <source>
        <dbReference type="ARBA" id="ARBA00022737"/>
    </source>
</evidence>
<dbReference type="Proteomes" id="UP000825935">
    <property type="component" value="Chromosome 23"/>
</dbReference>
<comment type="caution">
    <text evidence="9">The sequence shown here is derived from an EMBL/GenBank/DDBJ whole genome shotgun (WGS) entry which is preliminary data.</text>
</comment>